<dbReference type="KEGG" id="agv:OJF2_37370"/>
<dbReference type="Gene3D" id="1.10.510.10">
    <property type="entry name" value="Transferase(Phosphotransferase) domain 1"/>
    <property type="match status" value="1"/>
</dbReference>
<evidence type="ECO:0000256" key="5">
    <source>
        <dbReference type="ARBA" id="ARBA00022737"/>
    </source>
</evidence>
<feature type="compositionally biased region" description="Low complexity" evidence="10">
    <location>
        <begin position="176"/>
        <end position="189"/>
    </location>
</feature>
<dbReference type="EMBL" id="CP042997">
    <property type="protein sequence ID" value="QEH35190.1"/>
    <property type="molecule type" value="Genomic_DNA"/>
</dbReference>
<keyword evidence="8" id="KW-0067">ATP-binding</keyword>
<dbReference type="PROSITE" id="PS50011">
    <property type="entry name" value="PROTEIN_KINASE_DOM"/>
    <property type="match status" value="1"/>
</dbReference>
<dbReference type="FunFam" id="1.10.510.10:FF:000021">
    <property type="entry name" value="Serine/threonine protein kinase"/>
    <property type="match status" value="1"/>
</dbReference>
<feature type="domain" description="Protein kinase" evidence="12">
    <location>
        <begin position="74"/>
        <end position="360"/>
    </location>
</feature>
<dbReference type="SUPFAM" id="SSF50969">
    <property type="entry name" value="YVTN repeat-like/Quinoprotein amine dehydrogenase"/>
    <property type="match status" value="1"/>
</dbReference>
<dbReference type="PROSITE" id="PS50294">
    <property type="entry name" value="WD_REPEATS_REGION"/>
    <property type="match status" value="3"/>
</dbReference>
<gene>
    <name evidence="13" type="primary">prkC_31</name>
    <name evidence="13" type="ORF">OJF2_37370</name>
</gene>
<dbReference type="SMART" id="SM00220">
    <property type="entry name" value="S_TKc"/>
    <property type="match status" value="1"/>
</dbReference>
<dbReference type="InterPro" id="IPR011044">
    <property type="entry name" value="Quino_amine_DH_bsu"/>
</dbReference>
<keyword evidence="11" id="KW-0812">Transmembrane</keyword>
<evidence type="ECO:0000256" key="11">
    <source>
        <dbReference type="SAM" id="Phobius"/>
    </source>
</evidence>
<keyword evidence="6" id="KW-0547">Nucleotide-binding</keyword>
<dbReference type="Pfam" id="PF00400">
    <property type="entry name" value="WD40"/>
    <property type="match status" value="7"/>
</dbReference>
<dbReference type="PROSITE" id="PS00678">
    <property type="entry name" value="WD_REPEATS_1"/>
    <property type="match status" value="1"/>
</dbReference>
<evidence type="ECO:0000256" key="2">
    <source>
        <dbReference type="ARBA" id="ARBA00022527"/>
    </source>
</evidence>
<feature type="repeat" description="WD" evidence="9">
    <location>
        <begin position="1131"/>
        <end position="1165"/>
    </location>
</feature>
<keyword evidence="11" id="KW-1133">Transmembrane helix</keyword>
<dbReference type="PANTHER" id="PTHR19848:SF8">
    <property type="entry name" value="F-BOX AND WD REPEAT DOMAIN CONTAINING 7"/>
    <property type="match status" value="1"/>
</dbReference>
<protein>
    <recommendedName>
        <fullName evidence="1">non-specific serine/threonine protein kinase</fullName>
        <ecNumber evidence="1">2.7.11.1</ecNumber>
    </recommendedName>
</protein>
<keyword evidence="5" id="KW-0677">Repeat</keyword>
<organism evidence="13 14">
    <name type="scientific">Aquisphaera giovannonii</name>
    <dbReference type="NCBI Taxonomy" id="406548"/>
    <lineage>
        <taxon>Bacteria</taxon>
        <taxon>Pseudomonadati</taxon>
        <taxon>Planctomycetota</taxon>
        <taxon>Planctomycetia</taxon>
        <taxon>Isosphaerales</taxon>
        <taxon>Isosphaeraceae</taxon>
        <taxon>Aquisphaera</taxon>
    </lineage>
</organism>
<proteinExistence type="predicted"/>
<dbReference type="SUPFAM" id="SSF56112">
    <property type="entry name" value="Protein kinase-like (PK-like)"/>
    <property type="match status" value="1"/>
</dbReference>
<evidence type="ECO:0000256" key="7">
    <source>
        <dbReference type="ARBA" id="ARBA00022777"/>
    </source>
</evidence>
<dbReference type="CDD" id="cd14014">
    <property type="entry name" value="STKc_PknB_like"/>
    <property type="match status" value="1"/>
</dbReference>
<dbReference type="InterPro" id="IPR015943">
    <property type="entry name" value="WD40/YVTN_repeat-like_dom_sf"/>
</dbReference>
<evidence type="ECO:0000256" key="9">
    <source>
        <dbReference type="PROSITE-ProRule" id="PRU00221"/>
    </source>
</evidence>
<dbReference type="OrthoDB" id="500858at2"/>
<dbReference type="InterPro" id="IPR011009">
    <property type="entry name" value="Kinase-like_dom_sf"/>
</dbReference>
<sequence length="1165" mass="125171">MIARDALPGGEDPELAEVAAEAGERLRRGEDVRPEDYPRHAEALRDLLPTLRMMAGMPAPAAGHSPWFGRLGDFRLVREVSRGGMGIVYEAVQESLGRRVALKVLPDAAALDPRSLRRFQLESQAAASLDHPHIVPVYATGSAGGIPYYAMRFIDGRDLAKVLRALRRDDPGETEAGPARPTSAAPASTLGPSRAREAARLARQAAEALDHAHAADVLHRDVKPSNLLIDDAGGLWVADFGLARIRGGLDLTHTGDALGTPRYMSPEQAAGRREPLDGRSDIYSLGATLYEMLTLRPAFPGDDRIDVLRRIAQEEPPRPRSIDPTIPVDLETIVLKAMAKSRRDRYATAADLAADLGRFLDDRPILARRPGLADHLAKWTRRNRRLVLGAAAALALVLAAAALGAARYISWLRRHEAVLQDAVGLAGRNAAEAERLALEADRQRRLAQRHYLAAQLRLAQQAVDAGDPEVAQELLDAVTPAPGPEGSGRFAWGYLRALARREVVRLPELDTPIHGMSLSRDGRTVATNQGDATLAIWDLPAERIRLTIAEPGMMYREPHLTGDGRILVAPMMPTPHRDEHTLGLWDATTGELRAIRRAGHPAPFGVQELLNRVHFLAGERLVAHVLDDGKGRASLRIWALDPDPAKALPLVALDDVRAAAFAPEGRLFATLEGGGLRLRDASTGAVAREAAAGPGAPGPLAISPDGRLLAACSGDGRVVVRGVDRLDERARYDPGAPVVEPRFDPTGRILALVAEGGKVHLWDWAAGRSRVAIPDDLDRARDRVRLAFSPDGRRFATQAHGDPGGEMPLLVWDAESGRRLGALPYGDRGAPEYHLFAPDGRSLVLDLGRSPKIWRFDPPPEPPQPAGHRDEAWALAFSPDGSLLATGSDDDRNPEKVSIKLWEPATGRLVRGWYAGEGTVAALAFSPDGRTLVSGHLLPGRNLRAWDVSTGRLLRAHAGHPQRVRAVAVAPDGRTVVAAGGQKLRPDEDWTVRSWELGDFRGLRSLAGHEGGVRSVKFSPDGRLLASAGADHLVRTWDAATGAPLASRRRPSPIAGLAFAPDGRALAVADESGGVALLDPDGLAVRSTIRGATDRLLGLAYAPDGQSIATCGRSGVIRLWDAVTGQELLVLKGHKSQVNALAFSPDGSTLASCSHDGEVHLWRAR</sequence>
<name>A0A5B9W5E0_9BACT</name>
<keyword evidence="2" id="KW-0723">Serine/threonine-protein kinase</keyword>
<dbReference type="InterPro" id="IPR019775">
    <property type="entry name" value="WD40_repeat_CS"/>
</dbReference>
<dbReference type="GO" id="GO:0004674">
    <property type="term" value="F:protein serine/threonine kinase activity"/>
    <property type="evidence" value="ECO:0007669"/>
    <property type="project" value="UniProtKB-KW"/>
</dbReference>
<keyword evidence="4 13" id="KW-0808">Transferase</keyword>
<dbReference type="EC" id="2.7.11.1" evidence="1"/>
<dbReference type="SUPFAM" id="SSF50998">
    <property type="entry name" value="Quinoprotein alcohol dehydrogenase-like"/>
    <property type="match status" value="2"/>
</dbReference>
<dbReference type="Gene3D" id="2.130.10.10">
    <property type="entry name" value="YVTN repeat-like/Quinoprotein amine dehydrogenase"/>
    <property type="match status" value="4"/>
</dbReference>
<dbReference type="Pfam" id="PF00069">
    <property type="entry name" value="Pkinase"/>
    <property type="match status" value="1"/>
</dbReference>
<evidence type="ECO:0000256" key="4">
    <source>
        <dbReference type="ARBA" id="ARBA00022679"/>
    </source>
</evidence>
<dbReference type="AlphaFoldDB" id="A0A5B9W5E0"/>
<reference evidence="13 14" key="1">
    <citation type="submission" date="2019-08" db="EMBL/GenBank/DDBJ databases">
        <title>Deep-cultivation of Planctomycetes and their phenomic and genomic characterization uncovers novel biology.</title>
        <authorList>
            <person name="Wiegand S."/>
            <person name="Jogler M."/>
            <person name="Boedeker C."/>
            <person name="Pinto D."/>
            <person name="Vollmers J."/>
            <person name="Rivas-Marin E."/>
            <person name="Kohn T."/>
            <person name="Peeters S.H."/>
            <person name="Heuer A."/>
            <person name="Rast P."/>
            <person name="Oberbeckmann S."/>
            <person name="Bunk B."/>
            <person name="Jeske O."/>
            <person name="Meyerdierks A."/>
            <person name="Storesund J.E."/>
            <person name="Kallscheuer N."/>
            <person name="Luecker S."/>
            <person name="Lage O.M."/>
            <person name="Pohl T."/>
            <person name="Merkel B.J."/>
            <person name="Hornburger P."/>
            <person name="Mueller R.-W."/>
            <person name="Bruemmer F."/>
            <person name="Labrenz M."/>
            <person name="Spormann A.M."/>
            <person name="Op den Camp H."/>
            <person name="Overmann J."/>
            <person name="Amann R."/>
            <person name="Jetten M.S.M."/>
            <person name="Mascher T."/>
            <person name="Medema M.H."/>
            <person name="Devos D.P."/>
            <person name="Kaster A.-K."/>
            <person name="Ovreas L."/>
            <person name="Rohde M."/>
            <person name="Galperin M.Y."/>
            <person name="Jogler C."/>
        </authorList>
    </citation>
    <scope>NUCLEOTIDE SEQUENCE [LARGE SCALE GENOMIC DNA]</scope>
    <source>
        <strain evidence="13 14">OJF2</strain>
    </source>
</reference>
<accession>A0A5B9W5E0</accession>
<dbReference type="PROSITE" id="PS50082">
    <property type="entry name" value="WD_REPEATS_2"/>
    <property type="match status" value="5"/>
</dbReference>
<evidence type="ECO:0000256" key="10">
    <source>
        <dbReference type="SAM" id="MobiDB-lite"/>
    </source>
</evidence>
<dbReference type="InterPro" id="IPR011047">
    <property type="entry name" value="Quinoprotein_ADH-like_sf"/>
</dbReference>
<dbReference type="PANTHER" id="PTHR19848">
    <property type="entry name" value="WD40 REPEAT PROTEIN"/>
    <property type="match status" value="1"/>
</dbReference>
<feature type="repeat" description="WD" evidence="9">
    <location>
        <begin position="506"/>
        <end position="547"/>
    </location>
</feature>
<dbReference type="InterPro" id="IPR008271">
    <property type="entry name" value="Ser/Thr_kinase_AS"/>
</dbReference>
<evidence type="ECO:0000256" key="1">
    <source>
        <dbReference type="ARBA" id="ARBA00012513"/>
    </source>
</evidence>
<feature type="repeat" description="WD" evidence="9">
    <location>
        <begin position="1089"/>
        <end position="1130"/>
    </location>
</feature>
<evidence type="ECO:0000256" key="6">
    <source>
        <dbReference type="ARBA" id="ARBA00022741"/>
    </source>
</evidence>
<keyword evidence="3 9" id="KW-0853">WD repeat</keyword>
<feature type="repeat" description="WD" evidence="9">
    <location>
        <begin position="1006"/>
        <end position="1047"/>
    </location>
</feature>
<dbReference type="RefSeq" id="WP_148595019.1">
    <property type="nucleotide sequence ID" value="NZ_CP042997.1"/>
</dbReference>
<evidence type="ECO:0000259" key="12">
    <source>
        <dbReference type="PROSITE" id="PS50011"/>
    </source>
</evidence>
<dbReference type="Proteomes" id="UP000324233">
    <property type="component" value="Chromosome"/>
</dbReference>
<dbReference type="SMART" id="SM00320">
    <property type="entry name" value="WD40"/>
    <property type="match status" value="11"/>
</dbReference>
<keyword evidence="14" id="KW-1185">Reference proteome</keyword>
<keyword evidence="7 13" id="KW-0418">Kinase</keyword>
<feature type="repeat" description="WD" evidence="9">
    <location>
        <begin position="865"/>
        <end position="890"/>
    </location>
</feature>
<feature type="transmembrane region" description="Helical" evidence="11">
    <location>
        <begin position="386"/>
        <end position="409"/>
    </location>
</feature>
<dbReference type="Gene3D" id="3.30.200.20">
    <property type="entry name" value="Phosphorylase Kinase, domain 1"/>
    <property type="match status" value="1"/>
</dbReference>
<evidence type="ECO:0000256" key="8">
    <source>
        <dbReference type="ARBA" id="ARBA00022840"/>
    </source>
</evidence>
<feature type="region of interest" description="Disordered" evidence="10">
    <location>
        <begin position="170"/>
        <end position="195"/>
    </location>
</feature>
<dbReference type="PROSITE" id="PS00108">
    <property type="entry name" value="PROTEIN_KINASE_ST"/>
    <property type="match status" value="1"/>
</dbReference>
<evidence type="ECO:0000256" key="3">
    <source>
        <dbReference type="ARBA" id="ARBA00022574"/>
    </source>
</evidence>
<evidence type="ECO:0000313" key="14">
    <source>
        <dbReference type="Proteomes" id="UP000324233"/>
    </source>
</evidence>
<keyword evidence="11" id="KW-0472">Membrane</keyword>
<dbReference type="InterPro" id="IPR001680">
    <property type="entry name" value="WD40_rpt"/>
</dbReference>
<evidence type="ECO:0000313" key="13">
    <source>
        <dbReference type="EMBL" id="QEH35190.1"/>
    </source>
</evidence>
<dbReference type="CDD" id="cd00200">
    <property type="entry name" value="WD40"/>
    <property type="match status" value="1"/>
</dbReference>
<dbReference type="GO" id="GO:0005524">
    <property type="term" value="F:ATP binding"/>
    <property type="evidence" value="ECO:0007669"/>
    <property type="project" value="UniProtKB-KW"/>
</dbReference>
<dbReference type="InterPro" id="IPR000719">
    <property type="entry name" value="Prot_kinase_dom"/>
</dbReference>